<feature type="signal peptide" evidence="2">
    <location>
        <begin position="1"/>
        <end position="26"/>
    </location>
</feature>
<comment type="caution">
    <text evidence="4">The sequence shown here is derived from an EMBL/GenBank/DDBJ whole genome shotgun (WGS) entry which is preliminary data.</text>
</comment>
<dbReference type="SUPFAM" id="SSF56925">
    <property type="entry name" value="OMPA-like"/>
    <property type="match status" value="1"/>
</dbReference>
<feature type="chain" id="PRO_5021358440" evidence="2">
    <location>
        <begin position="27"/>
        <end position="182"/>
    </location>
</feature>
<keyword evidence="5" id="KW-1185">Reference proteome</keyword>
<protein>
    <submittedName>
        <fullName evidence="4">Porin family protein</fullName>
    </submittedName>
</protein>
<dbReference type="Gene3D" id="2.40.160.20">
    <property type="match status" value="1"/>
</dbReference>
<evidence type="ECO:0000256" key="1">
    <source>
        <dbReference type="ARBA" id="ARBA00022729"/>
    </source>
</evidence>
<accession>A0A4Z1CC86</accession>
<dbReference type="Proteomes" id="UP000298325">
    <property type="component" value="Unassembled WGS sequence"/>
</dbReference>
<dbReference type="InterPro" id="IPR011250">
    <property type="entry name" value="OMP/PagP_B-barrel"/>
</dbReference>
<dbReference type="AlphaFoldDB" id="A0A4Z1CC86"/>
<feature type="domain" description="Outer membrane protein beta-barrel" evidence="3">
    <location>
        <begin position="16"/>
        <end position="182"/>
    </location>
</feature>
<evidence type="ECO:0000256" key="2">
    <source>
        <dbReference type="SAM" id="SignalP"/>
    </source>
</evidence>
<evidence type="ECO:0000313" key="5">
    <source>
        <dbReference type="Proteomes" id="UP000298325"/>
    </source>
</evidence>
<dbReference type="RefSeq" id="WP_135802068.1">
    <property type="nucleotide sequence ID" value="NZ_SRPF01000001.1"/>
</dbReference>
<proteinExistence type="predicted"/>
<keyword evidence="1 2" id="KW-0732">Signal</keyword>
<dbReference type="EMBL" id="SRPF01000001">
    <property type="protein sequence ID" value="TGN41683.1"/>
    <property type="molecule type" value="Genomic_DNA"/>
</dbReference>
<organism evidence="4 5">
    <name type="scientific">Marinobacter confluentis</name>
    <dbReference type="NCBI Taxonomy" id="1697557"/>
    <lineage>
        <taxon>Bacteria</taxon>
        <taxon>Pseudomonadati</taxon>
        <taxon>Pseudomonadota</taxon>
        <taxon>Gammaproteobacteria</taxon>
        <taxon>Pseudomonadales</taxon>
        <taxon>Marinobacteraceae</taxon>
        <taxon>Marinobacter</taxon>
    </lineage>
</organism>
<evidence type="ECO:0000259" key="3">
    <source>
        <dbReference type="Pfam" id="PF13505"/>
    </source>
</evidence>
<sequence length="182" mass="19123">MKYPGRALFIAAVCSASVAGADSAFADVYRSGSAGVYAGLGYNFITIDDGLDQLDVSTVSARLGVQPHPFFDIEGRFGFSADESRLGGVDYALDNTAGAYAVLNLANESPITPYFLFGVSHIEIEATSSAGTTTEEDSDFSFGAGIDVEMVPGVSGNIEYLQYYDNGTTVVDGIGLGVTFRF</sequence>
<dbReference type="InterPro" id="IPR027385">
    <property type="entry name" value="Beta-barrel_OMP"/>
</dbReference>
<name>A0A4Z1CC86_9GAMM</name>
<reference evidence="4 5" key="1">
    <citation type="submission" date="2019-04" db="EMBL/GenBank/DDBJ databases">
        <authorList>
            <person name="Park S."/>
            <person name="Yoon J.-H."/>
        </authorList>
    </citation>
    <scope>NUCLEOTIDE SEQUENCE [LARGE SCALE GENOMIC DNA]</scope>
    <source>
        <strain evidence="4 5">HJM-18</strain>
    </source>
</reference>
<evidence type="ECO:0000313" key="4">
    <source>
        <dbReference type="EMBL" id="TGN41683.1"/>
    </source>
</evidence>
<gene>
    <name evidence="4" type="ORF">E5Q11_03915</name>
</gene>
<dbReference type="Pfam" id="PF13505">
    <property type="entry name" value="OMP_b-brl"/>
    <property type="match status" value="1"/>
</dbReference>